<accession>A0A4Z0QWJ8</accession>
<feature type="domain" description="Putative metallopeptidase" evidence="3">
    <location>
        <begin position="94"/>
        <end position="327"/>
    </location>
</feature>
<dbReference type="SUPFAM" id="SSF53300">
    <property type="entry name" value="vWA-like"/>
    <property type="match status" value="1"/>
</dbReference>
<evidence type="ECO:0008006" key="6">
    <source>
        <dbReference type="Google" id="ProtNLM"/>
    </source>
</evidence>
<evidence type="ECO:0000259" key="3">
    <source>
        <dbReference type="Pfam" id="PF13203"/>
    </source>
</evidence>
<evidence type="ECO:0000313" key="5">
    <source>
        <dbReference type="Proteomes" id="UP000298460"/>
    </source>
</evidence>
<proteinExistence type="predicted"/>
<comment type="caution">
    <text evidence="4">The sequence shown here is derived from an EMBL/GenBank/DDBJ whole genome shotgun (WGS) entry which is preliminary data.</text>
</comment>
<dbReference type="InterPro" id="IPR036465">
    <property type="entry name" value="vWFA_dom_sf"/>
</dbReference>
<dbReference type="AlphaFoldDB" id="A0A4Z0QWJ8"/>
<feature type="region of interest" description="Disordered" evidence="1">
    <location>
        <begin position="200"/>
        <end position="255"/>
    </location>
</feature>
<dbReference type="EMBL" id="SPQQ01000029">
    <property type="protein sequence ID" value="TGE34780.1"/>
    <property type="molecule type" value="Genomic_DNA"/>
</dbReference>
<gene>
    <name evidence="4" type="ORF">E4K67_28800</name>
</gene>
<organism evidence="4 5">
    <name type="scientific">Desulfosporosinus fructosivorans</name>
    <dbReference type="NCBI Taxonomy" id="2018669"/>
    <lineage>
        <taxon>Bacteria</taxon>
        <taxon>Bacillati</taxon>
        <taxon>Bacillota</taxon>
        <taxon>Clostridia</taxon>
        <taxon>Eubacteriales</taxon>
        <taxon>Desulfitobacteriaceae</taxon>
        <taxon>Desulfosporosinus</taxon>
    </lineage>
</organism>
<dbReference type="InterPro" id="IPR025154">
    <property type="entry name" value="Put_metallopeptidase_dom"/>
</dbReference>
<dbReference type="Gene3D" id="3.40.50.410">
    <property type="entry name" value="von Willebrand factor, type A domain"/>
    <property type="match status" value="1"/>
</dbReference>
<reference evidence="4 5" key="1">
    <citation type="submission" date="2019-03" db="EMBL/GenBank/DDBJ databases">
        <title>Draft Genome Sequence of Desulfosporosinus fructosivorans Strain 63.6F, Isolated from Marine Sediment in the Baltic Sea.</title>
        <authorList>
            <person name="Hausmann B."/>
            <person name="Vandieken V."/>
            <person name="Pjevac P."/>
            <person name="Schreck K."/>
            <person name="Herbold C.W."/>
            <person name="Loy A."/>
        </authorList>
    </citation>
    <scope>NUCLEOTIDE SEQUENCE [LARGE SCALE GENOMIC DNA]</scope>
    <source>
        <strain evidence="4 5">63.6F</strain>
    </source>
</reference>
<protein>
    <recommendedName>
        <fullName evidence="6">VWA domain-containing protein</fullName>
    </recommendedName>
</protein>
<evidence type="ECO:0000256" key="1">
    <source>
        <dbReference type="SAM" id="MobiDB-lite"/>
    </source>
</evidence>
<dbReference type="PANTHER" id="PTHR38730:SF1">
    <property type="entry name" value="SLL7028 PROTEIN"/>
    <property type="match status" value="1"/>
</dbReference>
<sequence>MEIFFDNQVQGLYEKTDILINNLFKAKPKGDHAHTRINIPKEFEDEFFSLVDQVNLSLMEDKDHFYGYFLLQMSREIRFDISSPTAVNFKGAKYVIYFNPIIFLNLNLKQMESTIKHEILHIVSLHLIRAKEFKGSYSTLAINMAMNIVVNTYLDHLPPYSVTLEWVNLNYSLKLLPFKPFEYYLEEIQTALDLLEADQDAADESDTDDSHAESTDDADDSKDKADAAKDNATESNQDEKIETAYNPEKTHDIWADSSDTDEKTLQEFTEQFINNAQKGSIPNYLESMISSLKNSKGELPWNLYLKRLMGVVESNNKKTITRRNRRQPDRLDLRGQLRSHKAKIVVALDISGSISDQEFNQAIQEVLDIVKNYNHEIMIIECDSEIRRVYDVKSAKDIKDRINIRGGTRFTPVFEYANHHKVNLLVYFTDGLGEEKLLTIPKGYKTLWVISGRGDKLSLKEPYGAVKKLKNIVTKDDSLNMSDVKRDGYSMNDQEKMPI</sequence>
<feature type="domain" description="VWA-like" evidence="2">
    <location>
        <begin position="344"/>
        <end position="469"/>
    </location>
</feature>
<evidence type="ECO:0000313" key="4">
    <source>
        <dbReference type="EMBL" id="TGE34780.1"/>
    </source>
</evidence>
<dbReference type="Pfam" id="PF09967">
    <property type="entry name" value="DUF2201"/>
    <property type="match status" value="1"/>
</dbReference>
<dbReference type="InterPro" id="IPR018698">
    <property type="entry name" value="VWA-like_dom"/>
</dbReference>
<keyword evidence="5" id="KW-1185">Reference proteome</keyword>
<evidence type="ECO:0000259" key="2">
    <source>
        <dbReference type="Pfam" id="PF09967"/>
    </source>
</evidence>
<dbReference type="OrthoDB" id="9809307at2"/>
<dbReference type="Proteomes" id="UP000298460">
    <property type="component" value="Unassembled WGS sequence"/>
</dbReference>
<name>A0A4Z0QWJ8_9FIRM</name>
<dbReference type="RefSeq" id="WP_135553071.1">
    <property type="nucleotide sequence ID" value="NZ_SPQQ01000029.1"/>
</dbReference>
<dbReference type="Pfam" id="PF13203">
    <property type="entry name" value="DUF2201_N"/>
    <property type="match status" value="1"/>
</dbReference>
<feature type="compositionally biased region" description="Basic and acidic residues" evidence="1">
    <location>
        <begin position="221"/>
        <end position="255"/>
    </location>
</feature>
<dbReference type="PANTHER" id="PTHR38730">
    <property type="entry name" value="SLL7028 PROTEIN"/>
    <property type="match status" value="1"/>
</dbReference>